<dbReference type="PANTHER" id="PTHR33647">
    <property type="entry name" value="OS01G0793900 PROTEIN"/>
    <property type="match status" value="1"/>
</dbReference>
<reference evidence="1 2" key="1">
    <citation type="submission" date="2020-04" db="EMBL/GenBank/DDBJ databases">
        <title>Plant Genome Project.</title>
        <authorList>
            <person name="Zhang R.-G."/>
        </authorList>
    </citation>
    <scope>NUCLEOTIDE SEQUENCE [LARGE SCALE GENOMIC DNA]</scope>
    <source>
        <strain evidence="1">YNK0</strain>
        <tissue evidence="1">Leaf</tissue>
    </source>
</reference>
<proteinExistence type="predicted"/>
<organism evidence="1 2">
    <name type="scientific">Tetracentron sinense</name>
    <name type="common">Spur-leaf</name>
    <dbReference type="NCBI Taxonomy" id="13715"/>
    <lineage>
        <taxon>Eukaryota</taxon>
        <taxon>Viridiplantae</taxon>
        <taxon>Streptophyta</taxon>
        <taxon>Embryophyta</taxon>
        <taxon>Tracheophyta</taxon>
        <taxon>Spermatophyta</taxon>
        <taxon>Magnoliopsida</taxon>
        <taxon>Trochodendrales</taxon>
        <taxon>Trochodendraceae</taxon>
        <taxon>Tetracentron</taxon>
    </lineage>
</organism>
<dbReference type="Proteomes" id="UP000655225">
    <property type="component" value="Unassembled WGS sequence"/>
</dbReference>
<keyword evidence="2" id="KW-1185">Reference proteome</keyword>
<dbReference type="AlphaFoldDB" id="A0A834YM35"/>
<accession>A0A834YM35</accession>
<dbReference type="EMBL" id="JABCRI010000017">
    <property type="protein sequence ID" value="KAF8391554.1"/>
    <property type="molecule type" value="Genomic_DNA"/>
</dbReference>
<name>A0A834YM35_TETSI</name>
<dbReference type="OMA" id="QFMNVSH"/>
<protein>
    <submittedName>
        <fullName evidence="1">Uncharacterized protein</fullName>
    </submittedName>
</protein>
<comment type="caution">
    <text evidence="1">The sequence shown here is derived from an EMBL/GenBank/DDBJ whole genome shotgun (WGS) entry which is preliminary data.</text>
</comment>
<gene>
    <name evidence="1" type="ORF">HHK36_023860</name>
</gene>
<evidence type="ECO:0000313" key="2">
    <source>
        <dbReference type="Proteomes" id="UP000655225"/>
    </source>
</evidence>
<dbReference type="PANTHER" id="PTHR33647:SF5">
    <property type="entry name" value="OS01G0793900 PROTEIN"/>
    <property type="match status" value="1"/>
</dbReference>
<evidence type="ECO:0000313" key="1">
    <source>
        <dbReference type="EMBL" id="KAF8391554.1"/>
    </source>
</evidence>
<sequence>MGNCIRHESRVTWTGDDWGSPASERLFASDKRDVGLYDKGERKSEIEEEKLLGEKGSVSSTTREVKIKITKKQLEELLERVDVQGLAVEQVLAQFMNVSHDQQHRPWRPALQSIPELSKEKGKYKIRMGNCVSHESPVTWAGDNWGSPASERLFASDKRHDRLYDKGMSTSEIEEEKLLGEKGSVSSSAKEVKIKITKKQLEELLEKADVQGVSVEQVLAQFMNVSHDQQHRSWRPALQSIPEINGV</sequence>
<dbReference type="OrthoDB" id="610799at2759"/>